<sequence>MTTSYSQLFHFNKNLTSLLPNVFLNSNDRHRQWWICIVALCVLDLQLAWHRRAENLLPKGTTSEVPMVSKLTSKALKRDALIAAVGQFVNKGGVSGSQDSMVEEEEVEDDVDRLSQDLFRRAGEHKATQNRGLVGSKCPLQTMHRLRQQFVSIHFAAVHPHPLANGCVGHAGVAEAEDGVGDALPLPAPLEWLDPPSLPSGKPPQEIFAHFCRK</sequence>
<comment type="caution">
    <text evidence="1">The sequence shown here is derived from an EMBL/GenBank/DDBJ whole genome shotgun (WGS) entry which is preliminary data.</text>
</comment>
<organism evidence="1 2">
    <name type="scientific">Mycena albidolilacea</name>
    <dbReference type="NCBI Taxonomy" id="1033008"/>
    <lineage>
        <taxon>Eukaryota</taxon>
        <taxon>Fungi</taxon>
        <taxon>Dikarya</taxon>
        <taxon>Basidiomycota</taxon>
        <taxon>Agaricomycotina</taxon>
        <taxon>Agaricomycetes</taxon>
        <taxon>Agaricomycetidae</taxon>
        <taxon>Agaricales</taxon>
        <taxon>Marasmiineae</taxon>
        <taxon>Mycenaceae</taxon>
        <taxon>Mycena</taxon>
    </lineage>
</organism>
<proteinExistence type="predicted"/>
<gene>
    <name evidence="1" type="ORF">DFH08DRAFT_804258</name>
</gene>
<dbReference type="AlphaFoldDB" id="A0AAD7ABK0"/>
<dbReference type="EMBL" id="JARIHO010000010">
    <property type="protein sequence ID" value="KAJ7354334.1"/>
    <property type="molecule type" value="Genomic_DNA"/>
</dbReference>
<evidence type="ECO:0000313" key="2">
    <source>
        <dbReference type="Proteomes" id="UP001218218"/>
    </source>
</evidence>
<dbReference type="Proteomes" id="UP001218218">
    <property type="component" value="Unassembled WGS sequence"/>
</dbReference>
<evidence type="ECO:0000313" key="1">
    <source>
        <dbReference type="EMBL" id="KAJ7354334.1"/>
    </source>
</evidence>
<keyword evidence="2" id="KW-1185">Reference proteome</keyword>
<protein>
    <submittedName>
        <fullName evidence="1">Uncharacterized protein</fullName>
    </submittedName>
</protein>
<reference evidence="1" key="1">
    <citation type="submission" date="2023-03" db="EMBL/GenBank/DDBJ databases">
        <title>Massive genome expansion in bonnet fungi (Mycena s.s.) driven by repeated elements and novel gene families across ecological guilds.</title>
        <authorList>
            <consortium name="Lawrence Berkeley National Laboratory"/>
            <person name="Harder C.B."/>
            <person name="Miyauchi S."/>
            <person name="Viragh M."/>
            <person name="Kuo A."/>
            <person name="Thoen E."/>
            <person name="Andreopoulos B."/>
            <person name="Lu D."/>
            <person name="Skrede I."/>
            <person name="Drula E."/>
            <person name="Henrissat B."/>
            <person name="Morin E."/>
            <person name="Kohler A."/>
            <person name="Barry K."/>
            <person name="LaButti K."/>
            <person name="Morin E."/>
            <person name="Salamov A."/>
            <person name="Lipzen A."/>
            <person name="Mereny Z."/>
            <person name="Hegedus B."/>
            <person name="Baldrian P."/>
            <person name="Stursova M."/>
            <person name="Weitz H."/>
            <person name="Taylor A."/>
            <person name="Grigoriev I.V."/>
            <person name="Nagy L.G."/>
            <person name="Martin F."/>
            <person name="Kauserud H."/>
        </authorList>
    </citation>
    <scope>NUCLEOTIDE SEQUENCE</scope>
    <source>
        <strain evidence="1">CBHHK002</strain>
    </source>
</reference>
<name>A0AAD7ABK0_9AGAR</name>
<accession>A0AAD7ABK0</accession>